<protein>
    <submittedName>
        <fullName evidence="1">Uncharacterized protein</fullName>
    </submittedName>
</protein>
<gene>
    <name evidence="1" type="ORF">DAMNIGENAA_04370</name>
</gene>
<organism evidence="1 2">
    <name type="scientific">Desulforhabdus amnigena</name>
    <dbReference type="NCBI Taxonomy" id="40218"/>
    <lineage>
        <taxon>Bacteria</taxon>
        <taxon>Pseudomonadati</taxon>
        <taxon>Thermodesulfobacteriota</taxon>
        <taxon>Syntrophobacteria</taxon>
        <taxon>Syntrophobacterales</taxon>
        <taxon>Syntrophobacteraceae</taxon>
        <taxon>Desulforhabdus</taxon>
    </lineage>
</organism>
<dbReference type="Proteomes" id="UP001144372">
    <property type="component" value="Unassembled WGS sequence"/>
</dbReference>
<name>A0A9W6FRI0_9BACT</name>
<proteinExistence type="predicted"/>
<comment type="caution">
    <text evidence="1">The sequence shown here is derived from an EMBL/GenBank/DDBJ whole genome shotgun (WGS) entry which is preliminary data.</text>
</comment>
<accession>A0A9W6FRI0</accession>
<dbReference type="EMBL" id="BSDR01000001">
    <property type="protein sequence ID" value="GLI33004.1"/>
    <property type="molecule type" value="Genomic_DNA"/>
</dbReference>
<keyword evidence="2" id="KW-1185">Reference proteome</keyword>
<dbReference type="AlphaFoldDB" id="A0A9W6FRI0"/>
<reference evidence="1" key="1">
    <citation type="submission" date="2022-12" db="EMBL/GenBank/DDBJ databases">
        <title>Reference genome sequencing for broad-spectrum identification of bacterial and archaeal isolates by mass spectrometry.</title>
        <authorList>
            <person name="Sekiguchi Y."/>
            <person name="Tourlousse D.M."/>
        </authorList>
    </citation>
    <scope>NUCLEOTIDE SEQUENCE</scope>
    <source>
        <strain evidence="1">ASRB1</strain>
    </source>
</reference>
<sequence>MTMSAQQINHSFDHLPEPEKQNLNWLLNIDRFLDLKIYGLVARNILAQKHFSKAKNRVIDLGDFGPFGRPTIAVCEHAR</sequence>
<evidence type="ECO:0000313" key="2">
    <source>
        <dbReference type="Proteomes" id="UP001144372"/>
    </source>
</evidence>
<evidence type="ECO:0000313" key="1">
    <source>
        <dbReference type="EMBL" id="GLI33004.1"/>
    </source>
</evidence>